<organism evidence="2 3">
    <name type="scientific">Elysia marginata</name>
    <dbReference type="NCBI Taxonomy" id="1093978"/>
    <lineage>
        <taxon>Eukaryota</taxon>
        <taxon>Metazoa</taxon>
        <taxon>Spiralia</taxon>
        <taxon>Lophotrochozoa</taxon>
        <taxon>Mollusca</taxon>
        <taxon>Gastropoda</taxon>
        <taxon>Heterobranchia</taxon>
        <taxon>Euthyneura</taxon>
        <taxon>Panpulmonata</taxon>
        <taxon>Sacoglossa</taxon>
        <taxon>Placobranchoidea</taxon>
        <taxon>Plakobranchidae</taxon>
        <taxon>Elysia</taxon>
    </lineage>
</organism>
<comment type="caution">
    <text evidence="2">The sequence shown here is derived from an EMBL/GenBank/DDBJ whole genome shotgun (WGS) entry which is preliminary data.</text>
</comment>
<dbReference type="Pfam" id="PF04991">
    <property type="entry name" value="LicD"/>
    <property type="match status" value="1"/>
</dbReference>
<dbReference type="EMBL" id="BMAT01007179">
    <property type="protein sequence ID" value="GFR59028.1"/>
    <property type="molecule type" value="Genomic_DNA"/>
</dbReference>
<dbReference type="InterPro" id="IPR007074">
    <property type="entry name" value="LicD/FKTN/FKRP_NTP_transf"/>
</dbReference>
<dbReference type="GO" id="GO:0009100">
    <property type="term" value="P:glycoprotein metabolic process"/>
    <property type="evidence" value="ECO:0007669"/>
    <property type="project" value="UniProtKB-ARBA"/>
</dbReference>
<dbReference type="PANTHER" id="PTHR43404:SF1">
    <property type="entry name" value="MNN4P"/>
    <property type="match status" value="1"/>
</dbReference>
<dbReference type="Proteomes" id="UP000762676">
    <property type="component" value="Unassembled WGS sequence"/>
</dbReference>
<gene>
    <name evidence="2" type="ORF">ElyMa_003493700</name>
</gene>
<reference evidence="2 3" key="1">
    <citation type="journal article" date="2021" name="Elife">
        <title>Chloroplast acquisition without the gene transfer in kleptoplastic sea slugs, Plakobranchus ocellatus.</title>
        <authorList>
            <person name="Maeda T."/>
            <person name="Takahashi S."/>
            <person name="Yoshida T."/>
            <person name="Shimamura S."/>
            <person name="Takaki Y."/>
            <person name="Nagai Y."/>
            <person name="Toyoda A."/>
            <person name="Suzuki Y."/>
            <person name="Arimoto A."/>
            <person name="Ishii H."/>
            <person name="Satoh N."/>
            <person name="Nishiyama T."/>
            <person name="Hasebe M."/>
            <person name="Maruyama T."/>
            <person name="Minagawa J."/>
            <person name="Obokata J."/>
            <person name="Shigenobu S."/>
        </authorList>
    </citation>
    <scope>NUCLEOTIDE SEQUENCE [LARGE SCALE GENOMIC DNA]</scope>
</reference>
<feature type="domain" description="LicD/FKTN/FKRP nucleotidyltransferase" evidence="1">
    <location>
        <begin position="110"/>
        <end position="163"/>
    </location>
</feature>
<accession>A0AAV4EET0</accession>
<sequence>MSRSVITYRITNDARKIKGLSKNGFSQTSRLRTILNMKGTSNCTYCVDKRNGLKDQFLDLNMSILDKNVKNQSLMTRGGKIFNSFRPKLQNRHTILLSIIMESFDKIMAENGMTYFLYGGALIGSFRHHGLIPWDDDADVMVSFSHRANLMRLMSFVNTDLAINFDPIHYWKLYHKDGETIPGVNWKWPFLDIFFYNQNLTHIWDMSPQYYYFIFPKSAIFPLRRRPFMSLYLFAPNDSKTVLSRGYNISMCDSGTYVHRWERKIRETRVPCSRLYGAFPFVKRVFMNGGCNETLWYQGNVLRVFFDWGVLC</sequence>
<name>A0AAV4EET0_9GAST</name>
<dbReference type="InterPro" id="IPR052942">
    <property type="entry name" value="LPS_cholinephosphotransferase"/>
</dbReference>
<protein>
    <submittedName>
        <fullName evidence="2">Lipopolysaccharide cholinephosphotransferase licD</fullName>
    </submittedName>
</protein>
<dbReference type="PANTHER" id="PTHR43404">
    <property type="entry name" value="LIPOPOLYSACCHARIDE CHOLINEPHOSPHOTRANSFERASE LICD"/>
    <property type="match status" value="1"/>
</dbReference>
<proteinExistence type="predicted"/>
<evidence type="ECO:0000313" key="2">
    <source>
        <dbReference type="EMBL" id="GFR59028.1"/>
    </source>
</evidence>
<evidence type="ECO:0000313" key="3">
    <source>
        <dbReference type="Proteomes" id="UP000762676"/>
    </source>
</evidence>
<evidence type="ECO:0000259" key="1">
    <source>
        <dbReference type="Pfam" id="PF04991"/>
    </source>
</evidence>
<keyword evidence="3" id="KW-1185">Reference proteome</keyword>
<dbReference type="AlphaFoldDB" id="A0AAV4EET0"/>